<evidence type="ECO:0000256" key="1">
    <source>
        <dbReference type="ARBA" id="ARBA00023015"/>
    </source>
</evidence>
<keyword evidence="4" id="KW-0539">Nucleus</keyword>
<keyword evidence="7" id="KW-1185">Reference proteome</keyword>
<dbReference type="PROSITE" id="PS51005">
    <property type="entry name" value="NAC"/>
    <property type="match status" value="1"/>
</dbReference>
<feature type="domain" description="NAC" evidence="5">
    <location>
        <begin position="9"/>
        <end position="135"/>
    </location>
</feature>
<reference evidence="6 7" key="1">
    <citation type="journal article" date="2021" name="Commun. Biol.">
        <title>The genome of Shorea leprosula (Dipterocarpaceae) highlights the ecological relevance of drought in aseasonal tropical rainforests.</title>
        <authorList>
            <person name="Ng K.K.S."/>
            <person name="Kobayashi M.J."/>
            <person name="Fawcett J.A."/>
            <person name="Hatakeyama M."/>
            <person name="Paape T."/>
            <person name="Ng C.H."/>
            <person name="Ang C.C."/>
            <person name="Tnah L.H."/>
            <person name="Lee C.T."/>
            <person name="Nishiyama T."/>
            <person name="Sese J."/>
            <person name="O'Brien M.J."/>
            <person name="Copetti D."/>
            <person name="Mohd Noor M.I."/>
            <person name="Ong R.C."/>
            <person name="Putra M."/>
            <person name="Sireger I.Z."/>
            <person name="Indrioko S."/>
            <person name="Kosugi Y."/>
            <person name="Izuno A."/>
            <person name="Isagi Y."/>
            <person name="Lee S.L."/>
            <person name="Shimizu K.K."/>
        </authorList>
    </citation>
    <scope>NUCLEOTIDE SEQUENCE [LARGE SCALE GENOMIC DNA]</scope>
    <source>
        <strain evidence="6">214</strain>
    </source>
</reference>
<dbReference type="SUPFAM" id="SSF101941">
    <property type="entry name" value="NAC domain"/>
    <property type="match status" value="1"/>
</dbReference>
<keyword evidence="1" id="KW-0805">Transcription regulation</keyword>
<dbReference type="PANTHER" id="PTHR31744">
    <property type="entry name" value="PROTEIN CUP-SHAPED COTYLEDON 2-RELATED"/>
    <property type="match status" value="1"/>
</dbReference>
<dbReference type="Pfam" id="PF02365">
    <property type="entry name" value="NAM"/>
    <property type="match status" value="1"/>
</dbReference>
<evidence type="ECO:0000256" key="3">
    <source>
        <dbReference type="ARBA" id="ARBA00023163"/>
    </source>
</evidence>
<protein>
    <recommendedName>
        <fullName evidence="5">NAC domain-containing protein</fullName>
    </recommendedName>
</protein>
<dbReference type="GO" id="GO:0006355">
    <property type="term" value="P:regulation of DNA-templated transcription"/>
    <property type="evidence" value="ECO:0007669"/>
    <property type="project" value="InterPro"/>
</dbReference>
<gene>
    <name evidence="6" type="ORF">SLEP1_g49343</name>
</gene>
<comment type="caution">
    <text evidence="6">The sequence shown here is derived from an EMBL/GenBank/DDBJ whole genome shotgun (WGS) entry which is preliminary data.</text>
</comment>
<accession>A0AAV5LXG9</accession>
<name>A0AAV5LXG9_9ROSI</name>
<evidence type="ECO:0000313" key="7">
    <source>
        <dbReference type="Proteomes" id="UP001054252"/>
    </source>
</evidence>
<dbReference type="InterPro" id="IPR003441">
    <property type="entry name" value="NAC-dom"/>
</dbReference>
<evidence type="ECO:0000259" key="5">
    <source>
        <dbReference type="PROSITE" id="PS51005"/>
    </source>
</evidence>
<proteinExistence type="predicted"/>
<dbReference type="Proteomes" id="UP001054252">
    <property type="component" value="Unassembled WGS sequence"/>
</dbReference>
<organism evidence="6 7">
    <name type="scientific">Rubroshorea leprosula</name>
    <dbReference type="NCBI Taxonomy" id="152421"/>
    <lineage>
        <taxon>Eukaryota</taxon>
        <taxon>Viridiplantae</taxon>
        <taxon>Streptophyta</taxon>
        <taxon>Embryophyta</taxon>
        <taxon>Tracheophyta</taxon>
        <taxon>Spermatophyta</taxon>
        <taxon>Magnoliopsida</taxon>
        <taxon>eudicotyledons</taxon>
        <taxon>Gunneridae</taxon>
        <taxon>Pentapetalae</taxon>
        <taxon>rosids</taxon>
        <taxon>malvids</taxon>
        <taxon>Malvales</taxon>
        <taxon>Dipterocarpaceae</taxon>
        <taxon>Rubroshorea</taxon>
    </lineage>
</organism>
<keyword evidence="3" id="KW-0804">Transcription</keyword>
<evidence type="ECO:0000313" key="6">
    <source>
        <dbReference type="EMBL" id="GKV41863.1"/>
    </source>
</evidence>
<evidence type="ECO:0000256" key="4">
    <source>
        <dbReference type="ARBA" id="ARBA00023242"/>
    </source>
</evidence>
<dbReference type="InterPro" id="IPR036093">
    <property type="entry name" value="NAC_dom_sf"/>
</dbReference>
<dbReference type="PANTHER" id="PTHR31744:SF210">
    <property type="entry name" value="NAC DOMAIN-CONTAINING PROTEIN 86-LIKE"/>
    <property type="match status" value="1"/>
</dbReference>
<dbReference type="Gene3D" id="2.170.150.80">
    <property type="entry name" value="NAC domain"/>
    <property type="match status" value="1"/>
</dbReference>
<dbReference type="GO" id="GO:0003677">
    <property type="term" value="F:DNA binding"/>
    <property type="evidence" value="ECO:0007669"/>
    <property type="project" value="UniProtKB-KW"/>
</dbReference>
<dbReference type="AlphaFoldDB" id="A0AAV5LXG9"/>
<dbReference type="EMBL" id="BPVZ01000153">
    <property type="protein sequence ID" value="GKV41863.1"/>
    <property type="molecule type" value="Genomic_DNA"/>
</dbReference>
<keyword evidence="2" id="KW-0238">DNA-binding</keyword>
<evidence type="ECO:0000256" key="2">
    <source>
        <dbReference type="ARBA" id="ARBA00023125"/>
    </source>
</evidence>
<sequence length="135" mass="15746">MGHDSVNFLAPGFCFHPTNEKLVHYYLKRKVCNKPFRFNPISEVDVYKSKPWDLPGLEWRGHDSKITFLWAWLRRMSGNGILLSVLVQTKWLPMPVSYLNMELNQYALQTLPSNFPQVPPLTAFGPHRSMHEFSL</sequence>